<dbReference type="SUPFAM" id="SSF103473">
    <property type="entry name" value="MFS general substrate transporter"/>
    <property type="match status" value="1"/>
</dbReference>
<evidence type="ECO:0000256" key="3">
    <source>
        <dbReference type="ARBA" id="ARBA00022692"/>
    </source>
</evidence>
<dbReference type="EMBL" id="JAAATY010000002">
    <property type="protein sequence ID" value="NRN63959.1"/>
    <property type="molecule type" value="Genomic_DNA"/>
</dbReference>
<gene>
    <name evidence="8" type="ORF">GC106_11610</name>
</gene>
<feature type="transmembrane region" description="Helical" evidence="6">
    <location>
        <begin position="186"/>
        <end position="204"/>
    </location>
</feature>
<evidence type="ECO:0000313" key="9">
    <source>
        <dbReference type="Proteomes" id="UP000763557"/>
    </source>
</evidence>
<evidence type="ECO:0000256" key="1">
    <source>
        <dbReference type="ARBA" id="ARBA00004651"/>
    </source>
</evidence>
<keyword evidence="9" id="KW-1185">Reference proteome</keyword>
<feature type="transmembrane region" description="Helical" evidence="6">
    <location>
        <begin position="243"/>
        <end position="268"/>
    </location>
</feature>
<evidence type="ECO:0000256" key="4">
    <source>
        <dbReference type="ARBA" id="ARBA00022989"/>
    </source>
</evidence>
<dbReference type="Gene3D" id="1.20.1250.20">
    <property type="entry name" value="MFS general substrate transporter like domains"/>
    <property type="match status" value="1"/>
</dbReference>
<organism evidence="8 9">
    <name type="scientific">Kibdelosporangium persicum</name>
    <dbReference type="NCBI Taxonomy" id="2698649"/>
    <lineage>
        <taxon>Bacteria</taxon>
        <taxon>Bacillati</taxon>
        <taxon>Actinomycetota</taxon>
        <taxon>Actinomycetes</taxon>
        <taxon>Pseudonocardiales</taxon>
        <taxon>Pseudonocardiaceae</taxon>
        <taxon>Kibdelosporangium</taxon>
    </lineage>
</organism>
<dbReference type="InterPro" id="IPR036259">
    <property type="entry name" value="MFS_trans_sf"/>
</dbReference>
<feature type="transmembrane region" description="Helical" evidence="6">
    <location>
        <begin position="58"/>
        <end position="78"/>
    </location>
</feature>
<dbReference type="Proteomes" id="UP000763557">
    <property type="component" value="Unassembled WGS sequence"/>
</dbReference>
<sequence>MTAVVDEKQKVPARQLLALREFRRLLYLRFSSQWADGLFQTGLAGAVIFNPERGADPLTIATGFTALLLPYSIVGPFAGALLDRWDRRRVLVVASLLRAGLILAATVGLLAGAPSGLLFLMSLMVLGVTRFMGSGLSAALPHVVPERNLVQANSIAVTLGSIVAVIGGGCAIVLRKVFGEDDYGSGITTSFAIIGTVLAVLFAVRFQRGKLGPDEVDEPAGTVLAVARGLVDGAKAAWRAPRVIAGFVALFAHRISQSIALLLAVLLMRYYFTDFGWLKAGLTGLGEIAAFAGIGIFIAGLVTPKLVDRFGRHAAIIGSLLLVAAAMAGLGLPMTLPTMLGAAFLMFGAGQVIKLCVDAVIQSDIGDESRGRVFSLYDTLFNVTQVVSIAVAAAVVPANGHSPGLIVATIVFYLLGAVGYVFASRRDHAPHVI</sequence>
<feature type="transmembrane region" description="Helical" evidence="6">
    <location>
        <begin position="402"/>
        <end position="423"/>
    </location>
</feature>
<proteinExistence type="predicted"/>
<evidence type="ECO:0000256" key="6">
    <source>
        <dbReference type="SAM" id="Phobius"/>
    </source>
</evidence>
<dbReference type="PANTHER" id="PTHR23513:SF17">
    <property type="entry name" value="MEMBRANE PROTEIN"/>
    <property type="match status" value="1"/>
</dbReference>
<dbReference type="PANTHER" id="PTHR23513">
    <property type="entry name" value="INTEGRAL MEMBRANE EFFLUX PROTEIN-RELATED"/>
    <property type="match status" value="1"/>
</dbReference>
<feature type="transmembrane region" description="Helical" evidence="6">
    <location>
        <begin position="314"/>
        <end position="334"/>
    </location>
</feature>
<feature type="transmembrane region" description="Helical" evidence="6">
    <location>
        <begin position="90"/>
        <end position="111"/>
    </location>
</feature>
<evidence type="ECO:0000256" key="5">
    <source>
        <dbReference type="ARBA" id="ARBA00023136"/>
    </source>
</evidence>
<dbReference type="CDD" id="cd06173">
    <property type="entry name" value="MFS_MefA_like"/>
    <property type="match status" value="1"/>
</dbReference>
<dbReference type="RefSeq" id="WP_312872463.1">
    <property type="nucleotide sequence ID" value="NZ_CBCSGW010000014.1"/>
</dbReference>
<dbReference type="PROSITE" id="PS50850">
    <property type="entry name" value="MFS"/>
    <property type="match status" value="1"/>
</dbReference>
<protein>
    <submittedName>
        <fullName evidence="8">Transmembrane secretion effector</fullName>
    </submittedName>
</protein>
<dbReference type="Pfam" id="PF07690">
    <property type="entry name" value="MFS_1"/>
    <property type="match status" value="1"/>
</dbReference>
<evidence type="ECO:0000259" key="7">
    <source>
        <dbReference type="PROSITE" id="PS50850"/>
    </source>
</evidence>
<evidence type="ECO:0000256" key="2">
    <source>
        <dbReference type="ARBA" id="ARBA00022475"/>
    </source>
</evidence>
<feature type="transmembrane region" description="Helical" evidence="6">
    <location>
        <begin position="117"/>
        <end position="140"/>
    </location>
</feature>
<dbReference type="InterPro" id="IPR011701">
    <property type="entry name" value="MFS"/>
</dbReference>
<feature type="transmembrane region" description="Helical" evidence="6">
    <location>
        <begin position="340"/>
        <end position="361"/>
    </location>
</feature>
<dbReference type="InterPro" id="IPR020846">
    <property type="entry name" value="MFS_dom"/>
</dbReference>
<comment type="caution">
    <text evidence="8">The sequence shown here is derived from an EMBL/GenBank/DDBJ whole genome shotgun (WGS) entry which is preliminary data.</text>
</comment>
<accession>A0ABX2EYK4</accession>
<feature type="transmembrane region" description="Helical" evidence="6">
    <location>
        <begin position="280"/>
        <end position="302"/>
    </location>
</feature>
<keyword evidence="4 6" id="KW-1133">Transmembrane helix</keyword>
<keyword evidence="2" id="KW-1003">Cell membrane</keyword>
<feature type="domain" description="Major facilitator superfamily (MFS) profile" evidence="7">
    <location>
        <begin position="242"/>
        <end position="433"/>
    </location>
</feature>
<keyword evidence="3 6" id="KW-0812">Transmembrane</keyword>
<keyword evidence="5 6" id="KW-0472">Membrane</keyword>
<feature type="transmembrane region" description="Helical" evidence="6">
    <location>
        <begin position="152"/>
        <end position="174"/>
    </location>
</feature>
<reference evidence="8 9" key="1">
    <citation type="submission" date="2020-01" db="EMBL/GenBank/DDBJ databases">
        <title>Kibdelosporangium persica a novel Actinomycetes from a hot desert in Iran.</title>
        <authorList>
            <person name="Safaei N."/>
            <person name="Zaburannyi N."/>
            <person name="Mueller R."/>
            <person name="Wink J."/>
        </authorList>
    </citation>
    <scope>NUCLEOTIDE SEQUENCE [LARGE SCALE GENOMIC DNA]</scope>
    <source>
        <strain evidence="8 9">4NS15</strain>
    </source>
</reference>
<name>A0ABX2EYK4_9PSEU</name>
<evidence type="ECO:0000313" key="8">
    <source>
        <dbReference type="EMBL" id="NRN63959.1"/>
    </source>
</evidence>
<feature type="transmembrane region" description="Helical" evidence="6">
    <location>
        <begin position="373"/>
        <end position="396"/>
    </location>
</feature>
<comment type="subcellular location">
    <subcellularLocation>
        <location evidence="1">Cell membrane</location>
        <topology evidence="1">Multi-pass membrane protein</topology>
    </subcellularLocation>
</comment>